<reference evidence="2 3" key="2">
    <citation type="journal article" date="2011" name="Stand. Genomic Sci.">
        <title>Complete genome sequence of Mahella australiensis type strain (50-1 BON).</title>
        <authorList>
            <person name="Sikorski J."/>
            <person name="Teshima H."/>
            <person name="Nolan M."/>
            <person name="Lucas S."/>
            <person name="Hammon N."/>
            <person name="Deshpande S."/>
            <person name="Cheng J.F."/>
            <person name="Pitluck S."/>
            <person name="Liolios K."/>
            <person name="Pagani I."/>
            <person name="Ivanova N."/>
            <person name="Huntemann M."/>
            <person name="Mavromatis K."/>
            <person name="Ovchinikova G."/>
            <person name="Pati A."/>
            <person name="Tapia R."/>
            <person name="Han C."/>
            <person name="Goodwin L."/>
            <person name="Chen A."/>
            <person name="Palaniappan K."/>
            <person name="Land M."/>
            <person name="Hauser L."/>
            <person name="Ngatchou-Djao O.D."/>
            <person name="Rohde M."/>
            <person name="Pukall R."/>
            <person name="Spring S."/>
            <person name="Abt B."/>
            <person name="Goker M."/>
            <person name="Detter J.C."/>
            <person name="Woyke T."/>
            <person name="Bristow J."/>
            <person name="Markowitz V."/>
            <person name="Hugenholtz P."/>
            <person name="Eisen J.A."/>
            <person name="Kyrpides N.C."/>
            <person name="Klenk H.P."/>
            <person name="Lapidus A."/>
        </authorList>
    </citation>
    <scope>NUCLEOTIDE SEQUENCE [LARGE SCALE GENOMIC DNA]</scope>
    <source>
        <strain evidence="3">DSM 15567 / CIP 107919 / 50-1 BON</strain>
    </source>
</reference>
<keyword evidence="3" id="KW-1185">Reference proteome</keyword>
<accession>F3ZYD5</accession>
<dbReference type="EMBL" id="CP002360">
    <property type="protein sequence ID" value="AEE96677.1"/>
    <property type="molecule type" value="Genomic_DNA"/>
</dbReference>
<sequence>MILNSKMLKPGDILINDRGFISRELLNKLKRERQVDVYIPLKKNMEAYEQAVSIAKEQNKWLAHPNKKRKEQEIAFVEGLGYIGGVKSPKKT</sequence>
<reference evidence="3" key="1">
    <citation type="submission" date="2010-11" db="EMBL/GenBank/DDBJ databases">
        <title>The complete genome of Mahella australiensis DSM 15567.</title>
        <authorList>
            <consortium name="US DOE Joint Genome Institute (JGI-PGF)"/>
            <person name="Lucas S."/>
            <person name="Copeland A."/>
            <person name="Lapidus A."/>
            <person name="Bruce D."/>
            <person name="Goodwin L."/>
            <person name="Pitluck S."/>
            <person name="Kyrpides N."/>
            <person name="Mavromatis K."/>
            <person name="Pagani I."/>
            <person name="Ivanova N."/>
            <person name="Teshima H."/>
            <person name="Brettin T."/>
            <person name="Detter J.C."/>
            <person name="Han C."/>
            <person name="Tapia R."/>
            <person name="Land M."/>
            <person name="Hauser L."/>
            <person name="Markowitz V."/>
            <person name="Cheng J.-F."/>
            <person name="Hugenholtz P."/>
            <person name="Woyke T."/>
            <person name="Wu D."/>
            <person name="Spring S."/>
            <person name="Pukall R."/>
            <person name="Steenblock K."/>
            <person name="Schneider S."/>
            <person name="Klenk H.-P."/>
            <person name="Eisen J.A."/>
        </authorList>
    </citation>
    <scope>NUCLEOTIDE SEQUENCE [LARGE SCALE GENOMIC DNA]</scope>
    <source>
        <strain evidence="3">DSM 15567 / CIP 107919 / 50-1 BON</strain>
    </source>
</reference>
<dbReference type="GO" id="GO:0006313">
    <property type="term" value="P:DNA transposition"/>
    <property type="evidence" value="ECO:0007669"/>
    <property type="project" value="InterPro"/>
</dbReference>
<dbReference type="RefSeq" id="WP_013781106.1">
    <property type="nucleotide sequence ID" value="NC_015520.1"/>
</dbReference>
<dbReference type="OrthoDB" id="1937093at2"/>
<dbReference type="KEGG" id="mas:Mahau_1487"/>
<organism evidence="2 3">
    <name type="scientific">Mahella australiensis (strain DSM 15567 / CIP 107919 / 50-1 BON)</name>
    <dbReference type="NCBI Taxonomy" id="697281"/>
    <lineage>
        <taxon>Bacteria</taxon>
        <taxon>Bacillati</taxon>
        <taxon>Bacillota</taxon>
        <taxon>Clostridia</taxon>
        <taxon>Thermoanaerobacterales</taxon>
        <taxon>Thermoanaerobacterales Family IV. Incertae Sedis</taxon>
        <taxon>Mahella</taxon>
    </lineage>
</organism>
<feature type="domain" description="Transposase IS4-like" evidence="1">
    <location>
        <begin position="10"/>
        <end position="73"/>
    </location>
</feature>
<evidence type="ECO:0000259" key="1">
    <source>
        <dbReference type="Pfam" id="PF01609"/>
    </source>
</evidence>
<dbReference type="GO" id="GO:0003677">
    <property type="term" value="F:DNA binding"/>
    <property type="evidence" value="ECO:0007669"/>
    <property type="project" value="InterPro"/>
</dbReference>
<dbReference type="eggNOG" id="ENOG503142G">
    <property type="taxonomic scope" value="Bacteria"/>
</dbReference>
<dbReference type="GO" id="GO:0004803">
    <property type="term" value="F:transposase activity"/>
    <property type="evidence" value="ECO:0007669"/>
    <property type="project" value="InterPro"/>
</dbReference>
<dbReference type="Proteomes" id="UP000008457">
    <property type="component" value="Chromosome"/>
</dbReference>
<gene>
    <name evidence="2" type="ordered locus">Mahau_1487</name>
</gene>
<evidence type="ECO:0000313" key="3">
    <source>
        <dbReference type="Proteomes" id="UP000008457"/>
    </source>
</evidence>
<name>F3ZYD5_MAHA5</name>
<dbReference type="Pfam" id="PF01609">
    <property type="entry name" value="DDE_Tnp_1"/>
    <property type="match status" value="1"/>
</dbReference>
<dbReference type="HOGENOM" id="CLU_2409753_0_0_9"/>
<dbReference type="AlphaFoldDB" id="F3ZYD5"/>
<protein>
    <recommendedName>
        <fullName evidence="1">Transposase IS4-like domain-containing protein</fullName>
    </recommendedName>
</protein>
<evidence type="ECO:0000313" key="2">
    <source>
        <dbReference type="EMBL" id="AEE96677.1"/>
    </source>
</evidence>
<dbReference type="InterPro" id="IPR002559">
    <property type="entry name" value="Transposase_11"/>
</dbReference>
<proteinExistence type="predicted"/>